<dbReference type="SUPFAM" id="SSF54211">
    <property type="entry name" value="Ribosomal protein S5 domain 2-like"/>
    <property type="match status" value="1"/>
</dbReference>
<evidence type="ECO:0000256" key="7">
    <source>
        <dbReference type="ARBA" id="ARBA00022777"/>
    </source>
</evidence>
<feature type="domain" description="GHMP kinase N-terminal" evidence="16">
    <location>
        <begin position="132"/>
        <end position="216"/>
    </location>
</feature>
<keyword evidence="10" id="KW-0299">Galactose metabolism</keyword>
<dbReference type="InterPro" id="IPR014721">
    <property type="entry name" value="Ribsml_uS5_D2-typ_fold_subgr"/>
</dbReference>
<dbReference type="InterPro" id="IPR013750">
    <property type="entry name" value="GHMP_kinase_C_dom"/>
</dbReference>
<dbReference type="GO" id="GO:0006012">
    <property type="term" value="P:galactose metabolic process"/>
    <property type="evidence" value="ECO:0007669"/>
    <property type="project" value="UniProtKB-UniPathway"/>
</dbReference>
<evidence type="ECO:0000256" key="9">
    <source>
        <dbReference type="ARBA" id="ARBA00023011"/>
    </source>
</evidence>
<dbReference type="GeneID" id="35597384"/>
<dbReference type="Gene3D" id="3.30.70.3170">
    <property type="match status" value="1"/>
</dbReference>
<keyword evidence="5" id="KW-0808">Transferase</keyword>
<dbReference type="EMBL" id="FJUY01000002">
    <property type="protein sequence ID" value="CZT16320.1"/>
    <property type="molecule type" value="Genomic_DNA"/>
</dbReference>
<protein>
    <recommendedName>
        <fullName evidence="4">Galactokinase</fullName>
        <ecNumber evidence="3">2.7.1.6</ecNumber>
    </recommendedName>
    <alternativeName>
        <fullName evidence="14">Galactose kinase</fullName>
    </alternativeName>
</protein>
<keyword evidence="9" id="KW-0756">Sterol biosynthesis</keyword>
<proteinExistence type="inferred from homology"/>
<keyword evidence="6" id="KW-0547">Nucleotide-binding</keyword>
<dbReference type="GO" id="GO:0005524">
    <property type="term" value="F:ATP binding"/>
    <property type="evidence" value="ECO:0007669"/>
    <property type="project" value="UniProtKB-KW"/>
</dbReference>
<keyword evidence="9" id="KW-0752">Steroid biosynthesis</keyword>
<dbReference type="FunFam" id="3.30.70.3170:FF:000002">
    <property type="entry name" value="Galactokinase"/>
    <property type="match status" value="1"/>
</dbReference>
<dbReference type="Pfam" id="PF08544">
    <property type="entry name" value="GHMP_kinases_C"/>
    <property type="match status" value="1"/>
</dbReference>
<dbReference type="GO" id="GO:0000411">
    <property type="term" value="P:positive regulation of transcription by galactose"/>
    <property type="evidence" value="ECO:0007669"/>
    <property type="project" value="UniProtKB-ARBA"/>
</dbReference>
<keyword evidence="13" id="KW-0119">Carbohydrate metabolism</keyword>
<dbReference type="InterPro" id="IPR006206">
    <property type="entry name" value="Mevalonate/galactokinase"/>
</dbReference>
<evidence type="ECO:0000256" key="1">
    <source>
        <dbReference type="ARBA" id="ARBA00004947"/>
    </source>
</evidence>
<feature type="domain" description="Galactokinase N-terminal" evidence="18">
    <location>
        <begin position="30"/>
        <end position="78"/>
    </location>
</feature>
<evidence type="ECO:0000256" key="4">
    <source>
        <dbReference type="ARBA" id="ARBA00019487"/>
    </source>
</evidence>
<dbReference type="Proteomes" id="UP000225277">
    <property type="component" value="Unassembled WGS sequence"/>
</dbReference>
<keyword evidence="7 19" id="KW-0418">Kinase</keyword>
<evidence type="ECO:0000256" key="3">
    <source>
        <dbReference type="ARBA" id="ARBA00012315"/>
    </source>
</evidence>
<keyword evidence="9" id="KW-0444">Lipid biosynthesis</keyword>
<dbReference type="InterPro" id="IPR020568">
    <property type="entry name" value="Ribosomal_Su5_D2-typ_SF"/>
</dbReference>
<dbReference type="PRINTS" id="PR00959">
    <property type="entry name" value="MEVGALKINASE"/>
</dbReference>
<dbReference type="SUPFAM" id="SSF55060">
    <property type="entry name" value="GHMP Kinase, C-terminal domain"/>
    <property type="match status" value="1"/>
</dbReference>
<evidence type="ECO:0000256" key="11">
    <source>
        <dbReference type="ARBA" id="ARBA00023166"/>
    </source>
</evidence>
<dbReference type="PIRSF" id="PIRSF000530">
    <property type="entry name" value="Galactokinase"/>
    <property type="match status" value="1"/>
</dbReference>
<keyword evidence="11" id="KW-1207">Sterol metabolism</keyword>
<gene>
    <name evidence="19" type="ORF">RCC_02162</name>
</gene>
<dbReference type="InterPro" id="IPR000705">
    <property type="entry name" value="Galactokinase"/>
</dbReference>
<evidence type="ECO:0000259" key="17">
    <source>
        <dbReference type="Pfam" id="PF08544"/>
    </source>
</evidence>
<dbReference type="InterPro" id="IPR036554">
    <property type="entry name" value="GHMP_kinase_C_sf"/>
</dbReference>
<dbReference type="NCBIfam" id="TIGR00131">
    <property type="entry name" value="gal_kin"/>
    <property type="match status" value="1"/>
</dbReference>
<evidence type="ECO:0000256" key="13">
    <source>
        <dbReference type="ARBA" id="ARBA00023277"/>
    </source>
</evidence>
<keyword evidence="20" id="KW-1185">Reference proteome</keyword>
<evidence type="ECO:0000256" key="8">
    <source>
        <dbReference type="ARBA" id="ARBA00022840"/>
    </source>
</evidence>
<dbReference type="InterPro" id="IPR006203">
    <property type="entry name" value="GHMP_knse_ATP-bd_CS"/>
</dbReference>
<evidence type="ECO:0000256" key="12">
    <source>
        <dbReference type="ARBA" id="ARBA00023221"/>
    </source>
</evidence>
<evidence type="ECO:0000256" key="15">
    <source>
        <dbReference type="ARBA" id="ARBA00049538"/>
    </source>
</evidence>
<organism evidence="19 20">
    <name type="scientific">Ramularia collo-cygni</name>
    <dbReference type="NCBI Taxonomy" id="112498"/>
    <lineage>
        <taxon>Eukaryota</taxon>
        <taxon>Fungi</taxon>
        <taxon>Dikarya</taxon>
        <taxon>Ascomycota</taxon>
        <taxon>Pezizomycotina</taxon>
        <taxon>Dothideomycetes</taxon>
        <taxon>Dothideomycetidae</taxon>
        <taxon>Mycosphaerellales</taxon>
        <taxon>Mycosphaerellaceae</taxon>
        <taxon>Ramularia</taxon>
    </lineage>
</organism>
<dbReference type="Gene3D" id="1.20.1440.340">
    <property type="match status" value="1"/>
</dbReference>
<dbReference type="InterPro" id="IPR006204">
    <property type="entry name" value="GHMP_kinase_N_dom"/>
</dbReference>
<reference evidence="19 20" key="1">
    <citation type="submission" date="2016-03" db="EMBL/GenBank/DDBJ databases">
        <authorList>
            <person name="Ploux O."/>
        </authorList>
    </citation>
    <scope>NUCLEOTIDE SEQUENCE [LARGE SCALE GENOMIC DNA]</scope>
    <source>
        <strain evidence="19 20">URUG2</strain>
    </source>
</reference>
<evidence type="ECO:0000313" key="19">
    <source>
        <dbReference type="EMBL" id="CZT16320.1"/>
    </source>
</evidence>
<dbReference type="PANTHER" id="PTHR10457:SF7">
    <property type="entry name" value="GALACTOKINASE-RELATED"/>
    <property type="match status" value="1"/>
</dbReference>
<evidence type="ECO:0000259" key="16">
    <source>
        <dbReference type="Pfam" id="PF00288"/>
    </source>
</evidence>
<dbReference type="STRING" id="112498.A0A2D3UTX0"/>
<dbReference type="FunFam" id="3.30.230.10:FF:000056">
    <property type="entry name" value="GAL1p Galactokinase"/>
    <property type="match status" value="1"/>
</dbReference>
<feature type="domain" description="GHMP kinase C-terminal" evidence="17">
    <location>
        <begin position="413"/>
        <end position="485"/>
    </location>
</feature>
<dbReference type="InterPro" id="IPR019539">
    <property type="entry name" value="GalKase_N"/>
</dbReference>
<dbReference type="PRINTS" id="PR00473">
    <property type="entry name" value="GALCTOKINASE"/>
</dbReference>
<accession>A0A2D3UTX0</accession>
<dbReference type="RefSeq" id="XP_023623213.1">
    <property type="nucleotide sequence ID" value="XM_023767445.1"/>
</dbReference>
<sequence length="520" mass="57271">MDVPTTKSLADIYPEDALQSQTARWNALLAKFTEIYGKSPDFVSRSPGRVNIIGEHIDYSLYEVIPMAVTSDVLLAVSVHKKETGPSTIRLTNVHPQKFESREFDIPDTGDVHIDSSTLEWTNYFKSGLMGATELLRKKQSEFKCSIGMDILADGSVPSGGGLSSSAAFVCASALAVMKANGEEKVYKKELVELAIVSERAVGVNSGGMDQSASVFPLHGSALYVSFVPELSAKNIAFPELKSPLTFVIAQSFVAADKHTTGPVCYNLRVVEVTLAALVLSKIFRLKDLPSDAGPLGISLRGFHDTYMQQHESIADNHKVSKADFADQLQDLVKKVDEYLPQEEGYSREQIAAITGLSVQELETKYMSKFPIRAERFKLRQRALHVFSEAARVLKFMDLLTAPPPENEKELLLALGELLNETQESCREIYENSCPELDELCELARSAGAYGSRLTGAGWGGCSVHLVPEDKVEMVKQKWIHEYYKKKFPDITEEKLEEAIVVSKPGSGSCVFGVEGRSEL</sequence>
<evidence type="ECO:0000259" key="18">
    <source>
        <dbReference type="Pfam" id="PF10509"/>
    </source>
</evidence>
<dbReference type="Pfam" id="PF00288">
    <property type="entry name" value="GHMP_kinases_N"/>
    <property type="match status" value="1"/>
</dbReference>
<comment type="similarity">
    <text evidence="2">Belongs to the GHMP kinase family. GalK subfamily.</text>
</comment>
<dbReference type="UniPathway" id="UPA00214"/>
<keyword evidence="12" id="KW-0753">Steroid metabolism</keyword>
<evidence type="ECO:0000256" key="6">
    <source>
        <dbReference type="ARBA" id="ARBA00022741"/>
    </source>
</evidence>
<evidence type="ECO:0000256" key="5">
    <source>
        <dbReference type="ARBA" id="ARBA00022679"/>
    </source>
</evidence>
<dbReference type="EC" id="2.7.1.6" evidence="3"/>
<evidence type="ECO:0000256" key="10">
    <source>
        <dbReference type="ARBA" id="ARBA00023144"/>
    </source>
</evidence>
<dbReference type="AlphaFoldDB" id="A0A2D3UTX0"/>
<dbReference type="PANTHER" id="PTHR10457">
    <property type="entry name" value="MEVALONATE KINASE/GALACTOKINASE"/>
    <property type="match status" value="1"/>
</dbReference>
<comment type="pathway">
    <text evidence="1">Carbohydrate metabolism; galactose metabolism.</text>
</comment>
<evidence type="ECO:0000256" key="2">
    <source>
        <dbReference type="ARBA" id="ARBA00006566"/>
    </source>
</evidence>
<dbReference type="PROSITE" id="PS00106">
    <property type="entry name" value="GALACTOKINASE"/>
    <property type="match status" value="1"/>
</dbReference>
<dbReference type="GO" id="GO:0016126">
    <property type="term" value="P:sterol biosynthetic process"/>
    <property type="evidence" value="ECO:0007669"/>
    <property type="project" value="UniProtKB-KW"/>
</dbReference>
<dbReference type="GO" id="GO:0004335">
    <property type="term" value="F:galactokinase activity"/>
    <property type="evidence" value="ECO:0007669"/>
    <property type="project" value="UniProtKB-EC"/>
</dbReference>
<dbReference type="FunFam" id="1.20.1440.340:FF:000003">
    <property type="entry name" value="GAL1p Galactokinase"/>
    <property type="match status" value="1"/>
</dbReference>
<dbReference type="InterPro" id="IPR019741">
    <property type="entry name" value="Galactokinase_CS"/>
</dbReference>
<evidence type="ECO:0000313" key="20">
    <source>
        <dbReference type="Proteomes" id="UP000225277"/>
    </source>
</evidence>
<dbReference type="Gene3D" id="3.30.230.10">
    <property type="match status" value="1"/>
</dbReference>
<dbReference type="Pfam" id="PF10509">
    <property type="entry name" value="GalKase_gal_bdg"/>
    <property type="match status" value="1"/>
</dbReference>
<keyword evidence="12" id="KW-0443">Lipid metabolism</keyword>
<evidence type="ECO:0000256" key="14">
    <source>
        <dbReference type="ARBA" id="ARBA00029590"/>
    </source>
</evidence>
<dbReference type="GO" id="GO:0005829">
    <property type="term" value="C:cytosol"/>
    <property type="evidence" value="ECO:0007669"/>
    <property type="project" value="TreeGrafter"/>
</dbReference>
<dbReference type="PROSITE" id="PS00627">
    <property type="entry name" value="GHMP_KINASES_ATP"/>
    <property type="match status" value="1"/>
</dbReference>
<dbReference type="OrthoDB" id="187738at2759"/>
<name>A0A2D3UTX0_9PEZI</name>
<keyword evidence="8" id="KW-0067">ATP-binding</keyword>
<comment type="catalytic activity">
    <reaction evidence="15">
        <text>alpha-D-galactose + ATP = alpha-D-galactose 1-phosphate + ADP + H(+)</text>
        <dbReference type="Rhea" id="RHEA:13553"/>
        <dbReference type="ChEBI" id="CHEBI:15378"/>
        <dbReference type="ChEBI" id="CHEBI:28061"/>
        <dbReference type="ChEBI" id="CHEBI:30616"/>
        <dbReference type="ChEBI" id="CHEBI:58336"/>
        <dbReference type="ChEBI" id="CHEBI:456216"/>
        <dbReference type="EC" id="2.7.1.6"/>
    </reaction>
    <physiologicalReaction direction="left-to-right" evidence="15">
        <dbReference type="Rhea" id="RHEA:13554"/>
    </physiologicalReaction>
</comment>